<reference evidence="3" key="2">
    <citation type="journal article" date="2018" name="BMC Genomics">
        <title>Genomic insights into host adaptation between the wheat stripe rust pathogen (Puccinia striiformis f. sp. tritici) and the barley stripe rust pathogen (Puccinia striiformis f. sp. hordei).</title>
        <authorList>
            <person name="Xia C."/>
            <person name="Wang M."/>
            <person name="Yin C."/>
            <person name="Cornejo O.E."/>
            <person name="Hulbert S.H."/>
            <person name="Chen X."/>
        </authorList>
    </citation>
    <scope>NUCLEOTIDE SEQUENCE [LARGE SCALE GENOMIC DNA]</scope>
    <source>
        <strain evidence="3">93TX-2</strain>
    </source>
</reference>
<feature type="region of interest" description="Disordered" evidence="1">
    <location>
        <begin position="1"/>
        <end position="79"/>
    </location>
</feature>
<evidence type="ECO:0000256" key="1">
    <source>
        <dbReference type="SAM" id="MobiDB-lite"/>
    </source>
</evidence>
<evidence type="ECO:0008006" key="4">
    <source>
        <dbReference type="Google" id="ProtNLM"/>
    </source>
</evidence>
<evidence type="ECO:0000313" key="2">
    <source>
        <dbReference type="EMBL" id="POW21047.1"/>
    </source>
</evidence>
<reference evidence="2 3" key="1">
    <citation type="submission" date="2017-12" db="EMBL/GenBank/DDBJ databases">
        <title>Gene loss provides genomic basis for host adaptation in cereal stripe rust fungi.</title>
        <authorList>
            <person name="Xia C."/>
        </authorList>
    </citation>
    <scope>NUCLEOTIDE SEQUENCE [LARGE SCALE GENOMIC DNA]</scope>
    <source>
        <strain evidence="2 3">93TX-2</strain>
    </source>
</reference>
<keyword evidence="3" id="KW-1185">Reference proteome</keyword>
<dbReference type="VEuPathDB" id="FungiDB:PSHT_02829"/>
<evidence type="ECO:0000313" key="3">
    <source>
        <dbReference type="Proteomes" id="UP000238274"/>
    </source>
</evidence>
<dbReference type="VEuPathDB" id="FungiDB:PSTT_06720"/>
<reference evidence="3" key="3">
    <citation type="journal article" date="2018" name="Mol. Plant Microbe Interact.">
        <title>Genome sequence resources for the wheat stripe rust pathogen (Puccinia striiformis f. sp. tritici) and the barley stripe rust pathogen (Puccinia striiformis f. sp. hordei).</title>
        <authorList>
            <person name="Xia C."/>
            <person name="Wang M."/>
            <person name="Yin C."/>
            <person name="Cornejo O.E."/>
            <person name="Hulbert S.H."/>
            <person name="Chen X."/>
        </authorList>
    </citation>
    <scope>NUCLEOTIDE SEQUENCE [LARGE SCALE GENOMIC DNA]</scope>
    <source>
        <strain evidence="3">93TX-2</strain>
    </source>
</reference>
<feature type="compositionally biased region" description="Low complexity" evidence="1">
    <location>
        <begin position="57"/>
        <end position="68"/>
    </location>
</feature>
<proteinExistence type="predicted"/>
<dbReference type="OrthoDB" id="2507826at2759"/>
<comment type="caution">
    <text evidence="2">The sequence shown here is derived from an EMBL/GenBank/DDBJ whole genome shotgun (WGS) entry which is preliminary data.</text>
</comment>
<dbReference type="Proteomes" id="UP000238274">
    <property type="component" value="Unassembled WGS sequence"/>
</dbReference>
<organism evidence="2 3">
    <name type="scientific">Puccinia striiformis</name>
    <dbReference type="NCBI Taxonomy" id="27350"/>
    <lineage>
        <taxon>Eukaryota</taxon>
        <taxon>Fungi</taxon>
        <taxon>Dikarya</taxon>
        <taxon>Basidiomycota</taxon>
        <taxon>Pucciniomycotina</taxon>
        <taxon>Pucciniomycetes</taxon>
        <taxon>Pucciniales</taxon>
        <taxon>Pucciniaceae</taxon>
        <taxon>Puccinia</taxon>
    </lineage>
</organism>
<protein>
    <recommendedName>
        <fullName evidence="4">CUE domain-containing protein</fullName>
    </recommendedName>
</protein>
<dbReference type="AlphaFoldDB" id="A0A2S4WH63"/>
<gene>
    <name evidence="2" type="ORF">PSHT_02829</name>
</gene>
<sequence>MSFAYGTSTHRHPPTTAPKLTHQQYQVSSGYGGGEALGRRPSEPIDRSLNYHHYITSSSQQQQQNSHSKLQPSTLDHHPDSFIIDSKLDKLADILPQADRNLLRQILIDNHLDDVVTIGRYLELVKN</sequence>
<name>A0A2S4WH63_9BASI</name>
<accession>A0A2S4WH63</accession>
<feature type="compositionally biased region" description="Basic and acidic residues" evidence="1">
    <location>
        <begin position="37"/>
        <end position="46"/>
    </location>
</feature>
<dbReference type="EMBL" id="PKSM01000025">
    <property type="protein sequence ID" value="POW21047.1"/>
    <property type="molecule type" value="Genomic_DNA"/>
</dbReference>